<accession>A0A437GXN9</accession>
<dbReference type="InterPro" id="IPR003507">
    <property type="entry name" value="S66_fam"/>
</dbReference>
<dbReference type="InterPro" id="IPR027478">
    <property type="entry name" value="LdcA_N"/>
</dbReference>
<dbReference type="InterPro" id="IPR040449">
    <property type="entry name" value="Peptidase_S66_N"/>
</dbReference>
<dbReference type="PANTHER" id="PTHR30237:SF2">
    <property type="entry name" value="MUREIN TETRAPEPTIDE CARBOXYPEPTIDASE"/>
    <property type="match status" value="1"/>
</dbReference>
<dbReference type="RefSeq" id="WP_127612685.1">
    <property type="nucleotide sequence ID" value="NZ_RXOL01000003.1"/>
</dbReference>
<organism evidence="9 10">
    <name type="scientific">Croceicoccus ponticola</name>
    <dbReference type="NCBI Taxonomy" id="2217664"/>
    <lineage>
        <taxon>Bacteria</taxon>
        <taxon>Pseudomonadati</taxon>
        <taxon>Pseudomonadota</taxon>
        <taxon>Alphaproteobacteria</taxon>
        <taxon>Sphingomonadales</taxon>
        <taxon>Erythrobacteraceae</taxon>
        <taxon>Croceicoccus</taxon>
    </lineage>
</organism>
<dbReference type="Pfam" id="PF17676">
    <property type="entry name" value="Peptidase_S66C"/>
    <property type="match status" value="1"/>
</dbReference>
<dbReference type="PANTHER" id="PTHR30237">
    <property type="entry name" value="MURAMOYLTETRAPEPTIDE CARBOXYPEPTIDASE"/>
    <property type="match status" value="1"/>
</dbReference>
<dbReference type="Gene3D" id="3.40.50.10740">
    <property type="entry name" value="Class I glutamine amidotransferase-like"/>
    <property type="match status" value="1"/>
</dbReference>
<evidence type="ECO:0000256" key="2">
    <source>
        <dbReference type="ARBA" id="ARBA00022645"/>
    </source>
</evidence>
<keyword evidence="5" id="KW-0720">Serine protease</keyword>
<protein>
    <submittedName>
        <fullName evidence="9">LD-carboxypeptidase</fullName>
    </submittedName>
</protein>
<dbReference type="OrthoDB" id="9807329at2"/>
<feature type="domain" description="LD-carboxypeptidase N-terminal" evidence="7">
    <location>
        <begin position="41"/>
        <end position="158"/>
    </location>
</feature>
<proteinExistence type="inferred from homology"/>
<dbReference type="InterPro" id="IPR029062">
    <property type="entry name" value="Class_I_gatase-like"/>
</dbReference>
<evidence type="ECO:0000259" key="7">
    <source>
        <dbReference type="Pfam" id="PF02016"/>
    </source>
</evidence>
<dbReference type="GO" id="GO:0008236">
    <property type="term" value="F:serine-type peptidase activity"/>
    <property type="evidence" value="ECO:0007669"/>
    <property type="project" value="UniProtKB-KW"/>
</dbReference>
<feature type="active site" description="Nucleophile" evidence="6">
    <location>
        <position position="138"/>
    </location>
</feature>
<comment type="similarity">
    <text evidence="1">Belongs to the peptidase S66 family.</text>
</comment>
<dbReference type="PIRSF" id="PIRSF028757">
    <property type="entry name" value="LD-carboxypeptidase"/>
    <property type="match status" value="1"/>
</dbReference>
<evidence type="ECO:0000313" key="10">
    <source>
        <dbReference type="Proteomes" id="UP000283003"/>
    </source>
</evidence>
<dbReference type="Proteomes" id="UP000283003">
    <property type="component" value="Unassembled WGS sequence"/>
</dbReference>
<dbReference type="CDD" id="cd07025">
    <property type="entry name" value="Peptidase_S66"/>
    <property type="match status" value="1"/>
</dbReference>
<dbReference type="GO" id="GO:0006508">
    <property type="term" value="P:proteolysis"/>
    <property type="evidence" value="ECO:0007669"/>
    <property type="project" value="UniProtKB-KW"/>
</dbReference>
<dbReference type="InterPro" id="IPR040921">
    <property type="entry name" value="Peptidase_S66C"/>
</dbReference>
<keyword evidence="3" id="KW-0645">Protease</keyword>
<dbReference type="InterPro" id="IPR027461">
    <property type="entry name" value="Carboxypeptidase_A_C_sf"/>
</dbReference>
<dbReference type="SUPFAM" id="SSF141986">
    <property type="entry name" value="LD-carboxypeptidase A C-terminal domain-like"/>
    <property type="match status" value="1"/>
</dbReference>
<evidence type="ECO:0000256" key="5">
    <source>
        <dbReference type="ARBA" id="ARBA00022825"/>
    </source>
</evidence>
<dbReference type="SUPFAM" id="SSF52317">
    <property type="entry name" value="Class I glutamine amidotransferase-like"/>
    <property type="match status" value="1"/>
</dbReference>
<evidence type="ECO:0000256" key="3">
    <source>
        <dbReference type="ARBA" id="ARBA00022670"/>
    </source>
</evidence>
<evidence type="ECO:0000259" key="8">
    <source>
        <dbReference type="Pfam" id="PF17676"/>
    </source>
</evidence>
<keyword evidence="10" id="KW-1185">Reference proteome</keyword>
<dbReference type="AlphaFoldDB" id="A0A437GXN9"/>
<dbReference type="GO" id="GO:0004180">
    <property type="term" value="F:carboxypeptidase activity"/>
    <property type="evidence" value="ECO:0007669"/>
    <property type="project" value="UniProtKB-KW"/>
</dbReference>
<sequence>MISRRSAIAGFCVAATWRMPVLASGRNGVRKPPRLREGDTVGLVAPAMFSDDAGEVEKIKRTISDIGLNPKVSENVTSRYGYLAGTDQQRAKALNAMYADKSVRAVFAVHGGWGSARILPLLDWSLIRANPKLLIGSSDITALHLAIAARANFPTIHGPNSFYSWQELSLDSLRQIAFDGGTPTFTSPYVNQNEATAPDRWRVTTIRKGKASGKLLGGNLSVLAALVGTPWLPDFDGAILFLEEAGEAEYRIDRMMTQLGQAGILGRVAGVVFGQCTRCTTDIPGYAGFTIPEVLRQYLEPLGVPAFSGANIGHVANQFCLPVGVRVEIDAHAGSIRMLEPAVAI</sequence>
<keyword evidence="4" id="KW-0378">Hydrolase</keyword>
<dbReference type="Gene3D" id="3.50.30.60">
    <property type="entry name" value="LD-carboxypeptidase A C-terminal domain-like"/>
    <property type="match status" value="1"/>
</dbReference>
<evidence type="ECO:0000256" key="6">
    <source>
        <dbReference type="PIRSR" id="PIRSR028757-1"/>
    </source>
</evidence>
<dbReference type="Pfam" id="PF02016">
    <property type="entry name" value="Peptidase_S66"/>
    <property type="match status" value="1"/>
</dbReference>
<feature type="active site" description="Charge relay system" evidence="6">
    <location>
        <position position="243"/>
    </location>
</feature>
<evidence type="ECO:0000313" key="9">
    <source>
        <dbReference type="EMBL" id="RVQ67175.1"/>
    </source>
</evidence>
<reference evidence="9 10" key="1">
    <citation type="submission" date="2018-12" db="EMBL/GenBank/DDBJ databases">
        <title>Croceicoccus ponticola sp. nov., a lipolytic bacterium isolated from seawater.</title>
        <authorList>
            <person name="Yoon J.-H."/>
        </authorList>
    </citation>
    <scope>NUCLEOTIDE SEQUENCE [LARGE SCALE GENOMIC DNA]</scope>
    <source>
        <strain evidence="9 10">GM-16</strain>
    </source>
</reference>
<feature type="active site" description="Charge relay system" evidence="6">
    <location>
        <position position="314"/>
    </location>
</feature>
<comment type="caution">
    <text evidence="9">The sequence shown here is derived from an EMBL/GenBank/DDBJ whole genome shotgun (WGS) entry which is preliminary data.</text>
</comment>
<name>A0A437GXN9_9SPHN</name>
<dbReference type="EMBL" id="RXOL01000003">
    <property type="protein sequence ID" value="RVQ67175.1"/>
    <property type="molecule type" value="Genomic_DNA"/>
</dbReference>
<evidence type="ECO:0000256" key="4">
    <source>
        <dbReference type="ARBA" id="ARBA00022801"/>
    </source>
</evidence>
<keyword evidence="2 9" id="KW-0121">Carboxypeptidase</keyword>
<evidence type="ECO:0000256" key="1">
    <source>
        <dbReference type="ARBA" id="ARBA00010233"/>
    </source>
</evidence>
<feature type="domain" description="LD-carboxypeptidase C-terminal" evidence="8">
    <location>
        <begin position="212"/>
        <end position="329"/>
    </location>
</feature>
<gene>
    <name evidence="9" type="ORF">EKN06_09725</name>
</gene>